<proteinExistence type="predicted"/>
<dbReference type="EMBL" id="AGUE01000107">
    <property type="protein sequence ID" value="EHK99767.1"/>
    <property type="molecule type" value="Genomic_DNA"/>
</dbReference>
<reference evidence="1 2" key="1">
    <citation type="journal article" date="2012" name="Eukaryot. Cell">
        <title>Genome sequence of the fungus Glarea lozoyensis: the first genome sequence of a species from the Helotiaceae family.</title>
        <authorList>
            <person name="Youssar L."/>
            <person name="Gruening B.A."/>
            <person name="Erxleben A."/>
            <person name="Guenther S."/>
            <person name="Huettel W."/>
        </authorList>
    </citation>
    <scope>NUCLEOTIDE SEQUENCE [LARGE SCALE GENOMIC DNA]</scope>
    <source>
        <strain evidence="2">ATCC 74030 / MF5533</strain>
    </source>
</reference>
<dbReference type="HOGENOM" id="CLU_1938379_0_0_1"/>
<accession>H0ENY7</accession>
<sequence>MLFPSGLRRIVATEPTGRFRHSVSSRRRSEGEGGKVASIKQWWASGRRIGRAGSRTENKSRDNTLLGLFESMNDHWANYKRWGGSVHSAYNIFSKSVVMLKMLICHSSTRPTSSSSIALLHVQYFLNFLA</sequence>
<dbReference type="AlphaFoldDB" id="H0ENY7"/>
<organism evidence="1 2">
    <name type="scientific">Glarea lozoyensis (strain ATCC 74030 / MF5533)</name>
    <dbReference type="NCBI Taxonomy" id="1104152"/>
    <lineage>
        <taxon>Eukaryota</taxon>
        <taxon>Fungi</taxon>
        <taxon>Dikarya</taxon>
        <taxon>Ascomycota</taxon>
        <taxon>Pezizomycotina</taxon>
        <taxon>Leotiomycetes</taxon>
        <taxon>Helotiales</taxon>
        <taxon>Helotiaceae</taxon>
        <taxon>Glarea</taxon>
    </lineage>
</organism>
<evidence type="ECO:0000313" key="1">
    <source>
        <dbReference type="EMBL" id="EHK99767.1"/>
    </source>
</evidence>
<dbReference type="InParanoid" id="H0ENY7"/>
<dbReference type="Proteomes" id="UP000005446">
    <property type="component" value="Unassembled WGS sequence"/>
</dbReference>
<comment type="caution">
    <text evidence="1">The sequence shown here is derived from an EMBL/GenBank/DDBJ whole genome shotgun (WGS) entry which is preliminary data.</text>
</comment>
<protein>
    <submittedName>
        <fullName evidence="1">Uncharacterized protein</fullName>
    </submittedName>
</protein>
<evidence type="ECO:0000313" key="2">
    <source>
        <dbReference type="Proteomes" id="UP000005446"/>
    </source>
</evidence>
<keyword evidence="2" id="KW-1185">Reference proteome</keyword>
<gene>
    <name evidence="1" type="ORF">M7I_4352</name>
</gene>
<name>H0ENY7_GLAL7</name>